<keyword evidence="3" id="KW-0645">Protease</keyword>
<keyword evidence="4" id="KW-1185">Reference proteome</keyword>
<evidence type="ECO:0000259" key="2">
    <source>
        <dbReference type="PROSITE" id="PS51272"/>
    </source>
</evidence>
<feature type="signal peptide" evidence="1">
    <location>
        <begin position="1"/>
        <end position="24"/>
    </location>
</feature>
<dbReference type="RefSeq" id="WP_126145073.1">
    <property type="nucleotide sequence ID" value="NZ_RXHU01000136.1"/>
</dbReference>
<comment type="caution">
    <text evidence="3">The sequence shown here is derived from an EMBL/GenBank/DDBJ whole genome shotgun (WGS) entry which is preliminary data.</text>
</comment>
<evidence type="ECO:0000313" key="3">
    <source>
        <dbReference type="EMBL" id="RTE01386.1"/>
    </source>
</evidence>
<dbReference type="OrthoDB" id="1738667at2"/>
<dbReference type="AlphaFoldDB" id="A0A3S0BGD8"/>
<dbReference type="Pfam" id="PF00395">
    <property type="entry name" value="SLH"/>
    <property type="match status" value="2"/>
</dbReference>
<feature type="chain" id="PRO_5018691006" evidence="1">
    <location>
        <begin position="25"/>
        <end position="301"/>
    </location>
</feature>
<sequence>MKKMMAMAMTVLLASSLTLSSAYAFSDLDEGQQEAIMSLKERGIVSGFDNEHFVPRGKISYAQSVQMIVKGLGLNLDHIQFFKKPLASDSFTNVPDDAWYADAFIIANFNNMSIPRDVNPNGTITREQFANLLVSALESKGDFPMVKMFVIIKDEDQITPELQGTIQRLLLYKIAALDGEGNFNPKAELTRGEAATWLYNAIKVLEAHSHAETPQTENVSVSVEKVTDDVNKVTLSRGSKPTGGYAIDIQSITFKDRGHAVVTYVLRNPAPGEMVTQMVTEPKAVTYVASGYEVTAEPAVK</sequence>
<gene>
    <name evidence="3" type="ORF">EJQ19_30990</name>
</gene>
<dbReference type="PROSITE" id="PS51272">
    <property type="entry name" value="SLH"/>
    <property type="match status" value="3"/>
</dbReference>
<evidence type="ECO:0000256" key="1">
    <source>
        <dbReference type="SAM" id="SignalP"/>
    </source>
</evidence>
<protein>
    <submittedName>
        <fullName evidence="3">Protease complex subunit PrcB family protein</fullName>
    </submittedName>
</protein>
<accession>A0A3S0BGD8</accession>
<keyword evidence="1" id="KW-0732">Signal</keyword>
<dbReference type="InterPro" id="IPR025748">
    <property type="entry name" value="PrcB_C_dom"/>
</dbReference>
<keyword evidence="3" id="KW-0378">Hydrolase</keyword>
<dbReference type="InterPro" id="IPR001119">
    <property type="entry name" value="SLH_dom"/>
</dbReference>
<dbReference type="GO" id="GO:0008233">
    <property type="term" value="F:peptidase activity"/>
    <property type="evidence" value="ECO:0007669"/>
    <property type="project" value="UniProtKB-KW"/>
</dbReference>
<name>A0A3S0BGD8_9BACL</name>
<dbReference type="GO" id="GO:0006508">
    <property type="term" value="P:proteolysis"/>
    <property type="evidence" value="ECO:0007669"/>
    <property type="project" value="UniProtKB-KW"/>
</dbReference>
<evidence type="ECO:0000313" key="4">
    <source>
        <dbReference type="Proteomes" id="UP000276128"/>
    </source>
</evidence>
<organism evidence="3 4">
    <name type="scientific">Paenibacillus whitsoniae</name>
    <dbReference type="NCBI Taxonomy" id="2496558"/>
    <lineage>
        <taxon>Bacteria</taxon>
        <taxon>Bacillati</taxon>
        <taxon>Bacillota</taxon>
        <taxon>Bacilli</taxon>
        <taxon>Bacillales</taxon>
        <taxon>Paenibacillaceae</taxon>
        <taxon>Paenibacillus</taxon>
    </lineage>
</organism>
<reference evidence="3 4" key="1">
    <citation type="submission" date="2018-12" db="EMBL/GenBank/DDBJ databases">
        <title>Bacillus ochoae sp. nov., Paenibacillus whitsoniae sp. nov., Paenibacillus spiritus sp. nov. Isolated from the Mars Exploration Rover during spacecraft assembly.</title>
        <authorList>
            <person name="Seuylemezian A."/>
            <person name="Vaishampayan P."/>
        </authorList>
    </citation>
    <scope>NUCLEOTIDE SEQUENCE [LARGE SCALE GENOMIC DNA]</scope>
    <source>
        <strain evidence="3 4">MER 54</strain>
    </source>
</reference>
<dbReference type="Proteomes" id="UP000276128">
    <property type="component" value="Unassembled WGS sequence"/>
</dbReference>
<proteinExistence type="predicted"/>
<dbReference type="Pfam" id="PF14343">
    <property type="entry name" value="PrcB_C"/>
    <property type="match status" value="1"/>
</dbReference>
<feature type="domain" description="SLH" evidence="2">
    <location>
        <begin position="149"/>
        <end position="212"/>
    </location>
</feature>
<feature type="domain" description="SLH" evidence="2">
    <location>
        <begin position="19"/>
        <end position="82"/>
    </location>
</feature>
<feature type="domain" description="SLH" evidence="2">
    <location>
        <begin position="87"/>
        <end position="147"/>
    </location>
</feature>
<dbReference type="EMBL" id="RXHU01000136">
    <property type="protein sequence ID" value="RTE01386.1"/>
    <property type="molecule type" value="Genomic_DNA"/>
</dbReference>